<dbReference type="OrthoDB" id="414418at2759"/>
<protein>
    <submittedName>
        <fullName evidence="3">Uncharacterized protein</fullName>
    </submittedName>
</protein>
<feature type="region of interest" description="Disordered" evidence="1">
    <location>
        <begin position="31"/>
        <end position="57"/>
    </location>
</feature>
<dbReference type="Proteomes" id="UP000024635">
    <property type="component" value="Unassembled WGS sequence"/>
</dbReference>
<sequence length="101" mass="10971">MGISCAQTNLALVLVVTDSLAVKMLRDLALSPNEDVGNRSEEQSRKNAAQEYPPMSSTVLASRTSKGNVHLQPSRLSMRPLTTIGECSGQDFDVDCKYKAK</sequence>
<evidence type="ECO:0000256" key="1">
    <source>
        <dbReference type="SAM" id="MobiDB-lite"/>
    </source>
</evidence>
<dbReference type="AlphaFoldDB" id="A0A016WFV5"/>
<dbReference type="EMBL" id="JARK01000338">
    <property type="protein sequence ID" value="EYC38162.1"/>
    <property type="molecule type" value="Genomic_DNA"/>
</dbReference>
<proteinExistence type="predicted"/>
<keyword evidence="2" id="KW-0732">Signal</keyword>
<name>A0A016WFV5_9BILA</name>
<keyword evidence="4" id="KW-1185">Reference proteome</keyword>
<evidence type="ECO:0000313" key="3">
    <source>
        <dbReference type="EMBL" id="EYC38162.1"/>
    </source>
</evidence>
<gene>
    <name evidence="3" type="primary">Acey_s0738.g1953</name>
    <name evidence="3" type="ORF">Y032_0738g1953</name>
</gene>
<organism evidence="3 4">
    <name type="scientific">Ancylostoma ceylanicum</name>
    <dbReference type="NCBI Taxonomy" id="53326"/>
    <lineage>
        <taxon>Eukaryota</taxon>
        <taxon>Metazoa</taxon>
        <taxon>Ecdysozoa</taxon>
        <taxon>Nematoda</taxon>
        <taxon>Chromadorea</taxon>
        <taxon>Rhabditida</taxon>
        <taxon>Rhabditina</taxon>
        <taxon>Rhabditomorpha</taxon>
        <taxon>Strongyloidea</taxon>
        <taxon>Ancylostomatidae</taxon>
        <taxon>Ancylostomatinae</taxon>
        <taxon>Ancylostoma</taxon>
    </lineage>
</organism>
<reference evidence="4" key="1">
    <citation type="journal article" date="2015" name="Nat. Genet.">
        <title>The genome and transcriptome of the zoonotic hookworm Ancylostoma ceylanicum identify infection-specific gene families.</title>
        <authorList>
            <person name="Schwarz E.M."/>
            <person name="Hu Y."/>
            <person name="Antoshechkin I."/>
            <person name="Miller M.M."/>
            <person name="Sternberg P.W."/>
            <person name="Aroian R.V."/>
        </authorList>
    </citation>
    <scope>NUCLEOTIDE SEQUENCE</scope>
    <source>
        <strain evidence="4">HY135</strain>
    </source>
</reference>
<feature type="compositionally biased region" description="Basic and acidic residues" evidence="1">
    <location>
        <begin position="36"/>
        <end position="45"/>
    </location>
</feature>
<comment type="caution">
    <text evidence="3">The sequence shown here is derived from an EMBL/GenBank/DDBJ whole genome shotgun (WGS) entry which is preliminary data.</text>
</comment>
<feature type="signal peptide" evidence="2">
    <location>
        <begin position="1"/>
        <end position="21"/>
    </location>
</feature>
<evidence type="ECO:0000256" key="2">
    <source>
        <dbReference type="SAM" id="SignalP"/>
    </source>
</evidence>
<evidence type="ECO:0000313" key="4">
    <source>
        <dbReference type="Proteomes" id="UP000024635"/>
    </source>
</evidence>
<accession>A0A016WFV5</accession>
<feature type="chain" id="PRO_5001494608" evidence="2">
    <location>
        <begin position="22"/>
        <end position="101"/>
    </location>
</feature>